<dbReference type="PANTHER" id="PTHR21535:SF51">
    <property type="entry name" value="MANGANESE RESISTANCE PROTEIN MNR2"/>
    <property type="match status" value="1"/>
</dbReference>
<keyword evidence="1" id="KW-1133">Transmembrane helix</keyword>
<reference evidence="2 3" key="1">
    <citation type="submission" date="2023-08" db="EMBL/GenBank/DDBJ databases">
        <title>Black Yeasts Isolated from many extreme environments.</title>
        <authorList>
            <person name="Coleine C."/>
            <person name="Stajich J.E."/>
            <person name="Selbmann L."/>
        </authorList>
    </citation>
    <scope>NUCLEOTIDE SEQUENCE [LARGE SCALE GENOMIC DNA]</scope>
    <source>
        <strain evidence="2 3">CCFEE 5885</strain>
    </source>
</reference>
<dbReference type="Gene3D" id="1.20.58.340">
    <property type="entry name" value="Magnesium transport protein CorA, transmembrane region"/>
    <property type="match status" value="1"/>
</dbReference>
<comment type="caution">
    <text evidence="2">The sequence shown here is derived from an EMBL/GenBank/DDBJ whole genome shotgun (WGS) entry which is preliminary data.</text>
</comment>
<sequence>MALSPEKAIIHTGELDVLKDQLYLLSLKNQQDLAVGNVKEFHGSISSLSEFVWADFASWWLDVAEPDIDDIDALTRAFNLHPLTKHGISSPGMHEKISFFSHYYSITSLQYCPDKTSDTTPVHIHLLIFNSGVLNVHFSGSSSTKHWRSVMQCRLSSMFEGPQIVCLDPLSETTHRFKPLVQAVKLEAEAIEDSLFSARDGRDLCNTTLQISACRKRSQEVLRLLCNKVHIFQTLAKPSPERFSAIGRENHLYWIGLRDQTFTMISNLSYTELVLSRAHACYLAQINVTTLAGSNRALGLFTRLTFVTSTTIAIYGIVSIFSMNVAIPGMNSDTYHFFIAILGIVTAALCGMILIAKKLL</sequence>
<keyword evidence="3" id="KW-1185">Reference proteome</keyword>
<dbReference type="Proteomes" id="UP001345013">
    <property type="component" value="Unassembled WGS sequence"/>
</dbReference>
<name>A0ABR0KER4_9EURO</name>
<feature type="transmembrane region" description="Helical" evidence="1">
    <location>
        <begin position="304"/>
        <end position="323"/>
    </location>
</feature>
<keyword evidence="1" id="KW-0472">Membrane</keyword>
<evidence type="ECO:0000313" key="2">
    <source>
        <dbReference type="EMBL" id="KAK5094613.1"/>
    </source>
</evidence>
<dbReference type="Pfam" id="PF01544">
    <property type="entry name" value="CorA"/>
    <property type="match status" value="1"/>
</dbReference>
<feature type="transmembrane region" description="Helical" evidence="1">
    <location>
        <begin position="335"/>
        <end position="356"/>
    </location>
</feature>
<evidence type="ECO:0000256" key="1">
    <source>
        <dbReference type="SAM" id="Phobius"/>
    </source>
</evidence>
<organism evidence="2 3">
    <name type="scientific">Lithohypha guttulata</name>
    <dbReference type="NCBI Taxonomy" id="1690604"/>
    <lineage>
        <taxon>Eukaryota</taxon>
        <taxon>Fungi</taxon>
        <taxon>Dikarya</taxon>
        <taxon>Ascomycota</taxon>
        <taxon>Pezizomycotina</taxon>
        <taxon>Eurotiomycetes</taxon>
        <taxon>Chaetothyriomycetidae</taxon>
        <taxon>Chaetothyriales</taxon>
        <taxon>Trichomeriaceae</taxon>
        <taxon>Lithohypha</taxon>
    </lineage>
</organism>
<dbReference type="InterPro" id="IPR002523">
    <property type="entry name" value="MgTranspt_CorA/ZnTranspt_ZntB"/>
</dbReference>
<evidence type="ECO:0000313" key="3">
    <source>
        <dbReference type="Proteomes" id="UP001345013"/>
    </source>
</evidence>
<dbReference type="SUPFAM" id="SSF143865">
    <property type="entry name" value="CorA soluble domain-like"/>
    <property type="match status" value="1"/>
</dbReference>
<protein>
    <submittedName>
        <fullName evidence="2">Uncharacterized protein</fullName>
    </submittedName>
</protein>
<dbReference type="EMBL" id="JAVRRG010000033">
    <property type="protein sequence ID" value="KAK5094613.1"/>
    <property type="molecule type" value="Genomic_DNA"/>
</dbReference>
<dbReference type="PANTHER" id="PTHR21535">
    <property type="entry name" value="MAGNESIUM AND COBALT TRANSPORT PROTEIN/MITOCHONDRIAL IMPORT INNER MEMBRANE TRANSLOCASE SUBUNIT TIM8"/>
    <property type="match status" value="1"/>
</dbReference>
<dbReference type="Gene3D" id="3.30.460.20">
    <property type="entry name" value="CorA soluble domain-like"/>
    <property type="match status" value="1"/>
</dbReference>
<dbReference type="InterPro" id="IPR045861">
    <property type="entry name" value="CorA_cytoplasmic_dom"/>
</dbReference>
<proteinExistence type="predicted"/>
<gene>
    <name evidence="2" type="ORF">LTR24_003554</name>
</gene>
<accession>A0ABR0KER4</accession>
<keyword evidence="1" id="KW-0812">Transmembrane</keyword>